<sequence length="302" mass="32929">MSHGADSLKSILFALCANTAIAVAKLAAALVTGSGAMLAEAIHSFADAGNQSLLILGLKRAKTPPSEDYPLGYGKSIYFWSFIVAIVLFSLGGLFSLYEGWHKLSHPEPLSYPFVAIGVLVFAIVAEGISMWGCVREVNKVLAGRSYWRWFRESRQSELLVVFGEDLAALVGLVFALLAIGMTLITGNPMYDAAGTMVIGALLLLIALLIGNEVRALLIGQSADPVVRERMRVWLQQRPEVEHLFNLLTMQMGNDLMVAVKAKMAETGSEQGLIDAINDVEAELRQAFPGVRWLFFEPDVRD</sequence>
<dbReference type="RefSeq" id="WP_101894920.1">
    <property type="nucleotide sequence ID" value="NZ_CP022684.1"/>
</dbReference>
<organism evidence="9 10">
    <name type="scientific">Ketobacter alkanivorans</name>
    <dbReference type="NCBI Taxonomy" id="1917421"/>
    <lineage>
        <taxon>Bacteria</taxon>
        <taxon>Pseudomonadati</taxon>
        <taxon>Pseudomonadota</taxon>
        <taxon>Gammaproteobacteria</taxon>
        <taxon>Pseudomonadales</taxon>
        <taxon>Ketobacteraceae</taxon>
        <taxon>Ketobacter</taxon>
    </lineage>
</organism>
<evidence type="ECO:0000259" key="8">
    <source>
        <dbReference type="Pfam" id="PF01545"/>
    </source>
</evidence>
<evidence type="ECO:0000256" key="1">
    <source>
        <dbReference type="ARBA" id="ARBA00004141"/>
    </source>
</evidence>
<feature type="domain" description="Cation efflux protein transmembrane" evidence="8">
    <location>
        <begin position="12"/>
        <end position="215"/>
    </location>
</feature>
<keyword evidence="3 7" id="KW-0812">Transmembrane</keyword>
<evidence type="ECO:0000256" key="2">
    <source>
        <dbReference type="ARBA" id="ARBA00022448"/>
    </source>
</evidence>
<feature type="transmembrane region" description="Helical" evidence="7">
    <location>
        <begin position="77"/>
        <end position="98"/>
    </location>
</feature>
<dbReference type="InterPro" id="IPR036837">
    <property type="entry name" value="Cation_efflux_CTD_sf"/>
</dbReference>
<keyword evidence="6 7" id="KW-0472">Membrane</keyword>
<dbReference type="GO" id="GO:0006829">
    <property type="term" value="P:zinc ion transport"/>
    <property type="evidence" value="ECO:0007669"/>
    <property type="project" value="UniProtKB-KW"/>
</dbReference>
<protein>
    <submittedName>
        <fullName evidence="9">Cation efflux family transporter</fullName>
    </submittedName>
</protein>
<evidence type="ECO:0000313" key="9">
    <source>
        <dbReference type="EMBL" id="AUM13545.1"/>
    </source>
</evidence>
<evidence type="ECO:0000313" key="10">
    <source>
        <dbReference type="Proteomes" id="UP000235116"/>
    </source>
</evidence>
<evidence type="ECO:0000256" key="3">
    <source>
        <dbReference type="ARBA" id="ARBA00022692"/>
    </source>
</evidence>
<evidence type="ECO:0000256" key="6">
    <source>
        <dbReference type="ARBA" id="ARBA00023136"/>
    </source>
</evidence>
<keyword evidence="4" id="KW-0862">Zinc</keyword>
<feature type="transmembrane region" description="Helical" evidence="7">
    <location>
        <begin position="191"/>
        <end position="211"/>
    </location>
</feature>
<dbReference type="Proteomes" id="UP000235116">
    <property type="component" value="Chromosome"/>
</dbReference>
<dbReference type="InterPro" id="IPR058533">
    <property type="entry name" value="Cation_efflux_TM"/>
</dbReference>
<keyword evidence="10" id="KW-1185">Reference proteome</keyword>
<dbReference type="InterPro" id="IPR040177">
    <property type="entry name" value="SLC30A9"/>
</dbReference>
<dbReference type="InterPro" id="IPR027469">
    <property type="entry name" value="Cation_efflux_TMD_sf"/>
</dbReference>
<dbReference type="PANTHER" id="PTHR13414:SF9">
    <property type="entry name" value="PROTON-COUPLED ZINC ANTIPORTER SLC30A9, MITOCHONDRIAL"/>
    <property type="match status" value="1"/>
</dbReference>
<dbReference type="SUPFAM" id="SSF161111">
    <property type="entry name" value="Cation efflux protein transmembrane domain-like"/>
    <property type="match status" value="1"/>
</dbReference>
<dbReference type="Pfam" id="PF01545">
    <property type="entry name" value="Cation_efflux"/>
    <property type="match status" value="1"/>
</dbReference>
<reference evidence="10" key="1">
    <citation type="submission" date="2017-08" db="EMBL/GenBank/DDBJ databases">
        <title>Direct submision.</title>
        <authorList>
            <person name="Kim S.-J."/>
            <person name="Rhee S.-K."/>
        </authorList>
    </citation>
    <scope>NUCLEOTIDE SEQUENCE [LARGE SCALE GENOMIC DNA]</scope>
    <source>
        <strain evidence="10">GI5</strain>
    </source>
</reference>
<keyword evidence="2" id="KW-0813">Transport</keyword>
<feature type="transmembrane region" description="Helical" evidence="7">
    <location>
        <begin position="12"/>
        <end position="31"/>
    </location>
</feature>
<keyword evidence="5 7" id="KW-1133">Transmembrane helix</keyword>
<dbReference type="NCBIfam" id="TIGR01297">
    <property type="entry name" value="CDF"/>
    <property type="match status" value="1"/>
</dbReference>
<dbReference type="SUPFAM" id="SSF160240">
    <property type="entry name" value="Cation efflux protein cytoplasmic domain-like"/>
    <property type="match status" value="1"/>
</dbReference>
<dbReference type="GO" id="GO:0008324">
    <property type="term" value="F:monoatomic cation transmembrane transporter activity"/>
    <property type="evidence" value="ECO:0007669"/>
    <property type="project" value="InterPro"/>
</dbReference>
<dbReference type="OrthoDB" id="9806522at2"/>
<keyword evidence="4" id="KW-0406">Ion transport</keyword>
<dbReference type="KEGG" id="kak:Kalk_14425"/>
<keyword evidence="4" id="KW-0864">Zinc transport</keyword>
<name>A0A2K9LPZ6_9GAMM</name>
<feature type="transmembrane region" description="Helical" evidence="7">
    <location>
        <begin position="159"/>
        <end position="185"/>
    </location>
</feature>
<evidence type="ECO:0000256" key="4">
    <source>
        <dbReference type="ARBA" id="ARBA00022906"/>
    </source>
</evidence>
<feature type="transmembrane region" description="Helical" evidence="7">
    <location>
        <begin position="110"/>
        <end position="135"/>
    </location>
</feature>
<comment type="subcellular location">
    <subcellularLocation>
        <location evidence="1">Membrane</location>
        <topology evidence="1">Multi-pass membrane protein</topology>
    </subcellularLocation>
</comment>
<dbReference type="EMBL" id="CP022684">
    <property type="protein sequence ID" value="AUM13545.1"/>
    <property type="molecule type" value="Genomic_DNA"/>
</dbReference>
<dbReference type="GO" id="GO:0016020">
    <property type="term" value="C:membrane"/>
    <property type="evidence" value="ECO:0007669"/>
    <property type="project" value="UniProtKB-SubCell"/>
</dbReference>
<gene>
    <name evidence="9" type="ORF">Kalk_14425</name>
</gene>
<evidence type="ECO:0000256" key="5">
    <source>
        <dbReference type="ARBA" id="ARBA00022989"/>
    </source>
</evidence>
<evidence type="ECO:0000256" key="7">
    <source>
        <dbReference type="SAM" id="Phobius"/>
    </source>
</evidence>
<accession>A0A2K9LPZ6</accession>
<dbReference type="PANTHER" id="PTHR13414">
    <property type="entry name" value="HUEL-CATION TRANSPORTER"/>
    <property type="match status" value="1"/>
</dbReference>
<dbReference type="AlphaFoldDB" id="A0A2K9LPZ6"/>
<dbReference type="InterPro" id="IPR002524">
    <property type="entry name" value="Cation_efflux"/>
</dbReference>
<proteinExistence type="predicted"/>
<dbReference type="Gene3D" id="1.20.1510.10">
    <property type="entry name" value="Cation efflux protein transmembrane domain"/>
    <property type="match status" value="1"/>
</dbReference>